<feature type="region of interest" description="Disordered" evidence="1">
    <location>
        <begin position="62"/>
        <end position="85"/>
    </location>
</feature>
<dbReference type="EnsemblProtists" id="EOD12959">
    <property type="protein sequence ID" value="EOD12959"/>
    <property type="gene ID" value="EMIHUDRAFT_104097"/>
</dbReference>
<evidence type="ECO:0000313" key="3">
    <source>
        <dbReference type="Proteomes" id="UP000013827"/>
    </source>
</evidence>
<proteinExistence type="predicted"/>
<dbReference type="HOGENOM" id="CLU_774857_0_0_1"/>
<evidence type="ECO:0008006" key="4">
    <source>
        <dbReference type="Google" id="ProtNLM"/>
    </source>
</evidence>
<organism evidence="2 3">
    <name type="scientific">Emiliania huxleyi (strain CCMP1516)</name>
    <dbReference type="NCBI Taxonomy" id="280463"/>
    <lineage>
        <taxon>Eukaryota</taxon>
        <taxon>Haptista</taxon>
        <taxon>Haptophyta</taxon>
        <taxon>Prymnesiophyceae</taxon>
        <taxon>Isochrysidales</taxon>
        <taxon>Noelaerhabdaceae</taxon>
        <taxon>Emiliania</taxon>
    </lineage>
</organism>
<keyword evidence="3" id="KW-1185">Reference proteome</keyword>
<dbReference type="Proteomes" id="UP000013827">
    <property type="component" value="Unassembled WGS sequence"/>
</dbReference>
<accession>A0A0D3INX4</accession>
<evidence type="ECO:0000256" key="1">
    <source>
        <dbReference type="SAM" id="MobiDB-lite"/>
    </source>
</evidence>
<dbReference type="KEGG" id="ehx:EMIHUDRAFT_104097"/>
<name>A0A0D3INX4_EMIH1</name>
<protein>
    <recommendedName>
        <fullName evidence="4">PAZ domain-containing protein</fullName>
    </recommendedName>
</protein>
<dbReference type="RefSeq" id="XP_005765388.1">
    <property type="nucleotide sequence ID" value="XM_005765331.1"/>
</dbReference>
<sequence>MRKEMPAVPAYTNALAAKATLIRALEATYSSTLTCADDGKEVNVSWKVRKSWLPADLQQLLFPPPPPEDAAPEPQKQEKKRRKLGSGAYQCTGALPIAGPLLVLSPGRAQQPRAAAPPLLLGPGAAENAALQPGLPPAVRVLPLNLPTPGPAASPSGRRPDMGRGSVNLLRADLSAARPNMPIAHGAASFPPGALARLIGLQDYAELNGAQVKIIKYLTSRERYVVDFPGGERERPVTVAPHRLIPERDSTPREFVISLSDDEQREFMRDVRLGSSVNQHAYPNIHIALEPPLPPPHALQACTPPPVRVARHVVKNARFCIFKRRRSFRLGAGSAGAAEAYRLKCTSRALRWELCARE</sequence>
<dbReference type="PaxDb" id="2903-EOD12959"/>
<dbReference type="AlphaFoldDB" id="A0A0D3INX4"/>
<evidence type="ECO:0000313" key="2">
    <source>
        <dbReference type="EnsemblProtists" id="EOD12959"/>
    </source>
</evidence>
<dbReference type="GeneID" id="17259110"/>
<reference evidence="3" key="1">
    <citation type="journal article" date="2013" name="Nature">
        <title>Pan genome of the phytoplankton Emiliania underpins its global distribution.</title>
        <authorList>
            <person name="Read B.A."/>
            <person name="Kegel J."/>
            <person name="Klute M.J."/>
            <person name="Kuo A."/>
            <person name="Lefebvre S.C."/>
            <person name="Maumus F."/>
            <person name="Mayer C."/>
            <person name="Miller J."/>
            <person name="Monier A."/>
            <person name="Salamov A."/>
            <person name="Young J."/>
            <person name="Aguilar M."/>
            <person name="Claverie J.M."/>
            <person name="Frickenhaus S."/>
            <person name="Gonzalez K."/>
            <person name="Herman E.K."/>
            <person name="Lin Y.C."/>
            <person name="Napier J."/>
            <person name="Ogata H."/>
            <person name="Sarno A.F."/>
            <person name="Shmutz J."/>
            <person name="Schroeder D."/>
            <person name="de Vargas C."/>
            <person name="Verret F."/>
            <person name="von Dassow P."/>
            <person name="Valentin K."/>
            <person name="Van de Peer Y."/>
            <person name="Wheeler G."/>
            <person name="Dacks J.B."/>
            <person name="Delwiche C.F."/>
            <person name="Dyhrman S.T."/>
            <person name="Glockner G."/>
            <person name="John U."/>
            <person name="Richards T."/>
            <person name="Worden A.Z."/>
            <person name="Zhang X."/>
            <person name="Grigoriev I.V."/>
            <person name="Allen A.E."/>
            <person name="Bidle K."/>
            <person name="Borodovsky M."/>
            <person name="Bowler C."/>
            <person name="Brownlee C."/>
            <person name="Cock J.M."/>
            <person name="Elias M."/>
            <person name="Gladyshev V.N."/>
            <person name="Groth M."/>
            <person name="Guda C."/>
            <person name="Hadaegh A."/>
            <person name="Iglesias-Rodriguez M.D."/>
            <person name="Jenkins J."/>
            <person name="Jones B.M."/>
            <person name="Lawson T."/>
            <person name="Leese F."/>
            <person name="Lindquist E."/>
            <person name="Lobanov A."/>
            <person name="Lomsadze A."/>
            <person name="Malik S.B."/>
            <person name="Marsh M.E."/>
            <person name="Mackinder L."/>
            <person name="Mock T."/>
            <person name="Mueller-Roeber B."/>
            <person name="Pagarete A."/>
            <person name="Parker M."/>
            <person name="Probert I."/>
            <person name="Quesneville H."/>
            <person name="Raines C."/>
            <person name="Rensing S.A."/>
            <person name="Riano-Pachon D.M."/>
            <person name="Richier S."/>
            <person name="Rokitta S."/>
            <person name="Shiraiwa Y."/>
            <person name="Soanes D.M."/>
            <person name="van der Giezen M."/>
            <person name="Wahlund T.M."/>
            <person name="Williams B."/>
            <person name="Wilson W."/>
            <person name="Wolfe G."/>
            <person name="Wurch L.L."/>
        </authorList>
    </citation>
    <scope>NUCLEOTIDE SEQUENCE</scope>
</reference>
<reference evidence="2" key="2">
    <citation type="submission" date="2024-10" db="UniProtKB">
        <authorList>
            <consortium name="EnsemblProtists"/>
        </authorList>
    </citation>
    <scope>IDENTIFICATION</scope>
</reference>